<dbReference type="CDD" id="cd07023">
    <property type="entry name" value="S49_Sppa_N_C"/>
    <property type="match status" value="1"/>
</dbReference>
<evidence type="ECO:0000256" key="6">
    <source>
        <dbReference type="ARBA" id="ARBA00023136"/>
    </source>
</evidence>
<evidence type="ECO:0000256" key="4">
    <source>
        <dbReference type="ARBA" id="ARBA00022801"/>
    </source>
</evidence>
<feature type="domain" description="Peptidase S49" evidence="9">
    <location>
        <begin position="123"/>
        <end position="277"/>
    </location>
</feature>
<dbReference type="InterPro" id="IPR004635">
    <property type="entry name" value="Pept_S49_SppA"/>
</dbReference>
<protein>
    <submittedName>
        <fullName evidence="10">Signal peptide peptidase SppA</fullName>
    </submittedName>
</protein>
<evidence type="ECO:0000256" key="8">
    <source>
        <dbReference type="SAM" id="Phobius"/>
    </source>
</evidence>
<feature type="active site" description="Nucleophile" evidence="7">
    <location>
        <position position="388"/>
    </location>
</feature>
<name>A0A5C8GPE6_9BACT</name>
<dbReference type="Proteomes" id="UP000321612">
    <property type="component" value="Unassembled WGS sequence"/>
</dbReference>
<keyword evidence="11" id="KW-1185">Reference proteome</keyword>
<evidence type="ECO:0000313" key="11">
    <source>
        <dbReference type="Proteomes" id="UP000321612"/>
    </source>
</evidence>
<feature type="transmembrane region" description="Helical" evidence="8">
    <location>
        <begin position="12"/>
        <end position="35"/>
    </location>
</feature>
<dbReference type="InterPro" id="IPR004634">
    <property type="entry name" value="Pept_S49_pIV"/>
</dbReference>
<keyword evidence="5" id="KW-0720">Serine protease</keyword>
<dbReference type="NCBIfam" id="TIGR00705">
    <property type="entry name" value="SppA_67K"/>
    <property type="match status" value="1"/>
</dbReference>
<dbReference type="InterPro" id="IPR029045">
    <property type="entry name" value="ClpP/crotonase-like_dom_sf"/>
</dbReference>
<dbReference type="InterPro" id="IPR047217">
    <property type="entry name" value="S49_SppA_67K_type_N"/>
</dbReference>
<keyword evidence="6 8" id="KW-0472">Membrane</keyword>
<dbReference type="NCBIfam" id="TIGR00706">
    <property type="entry name" value="SppA_dom"/>
    <property type="match status" value="1"/>
</dbReference>
<dbReference type="Pfam" id="PF01343">
    <property type="entry name" value="Peptidase_S49"/>
    <property type="match status" value="2"/>
</dbReference>
<gene>
    <name evidence="10" type="primary">sppA</name>
    <name evidence="10" type="ORF">ETF27_02330</name>
</gene>
<comment type="similarity">
    <text evidence="2">Belongs to the peptidase S49 family.</text>
</comment>
<dbReference type="InterPro" id="IPR047272">
    <property type="entry name" value="S49_SppA_C"/>
</dbReference>
<keyword evidence="8" id="KW-0812">Transmembrane</keyword>
<dbReference type="Gene3D" id="3.90.226.10">
    <property type="entry name" value="2-enoyl-CoA Hydratase, Chain A, domain 1"/>
    <property type="match status" value="3"/>
</dbReference>
<reference evidence="11" key="1">
    <citation type="submission" date="2019-05" db="EMBL/GenBank/DDBJ databases">
        <title>Prevotella brunnea sp. nov., isolated from a wound of a patient.</title>
        <authorList>
            <person name="Buhl M."/>
        </authorList>
    </citation>
    <scope>NUCLEOTIDE SEQUENCE [LARGE SCALE GENOMIC DNA]</scope>
    <source>
        <strain evidence="11">A2672</strain>
    </source>
</reference>
<evidence type="ECO:0000259" key="9">
    <source>
        <dbReference type="Pfam" id="PF01343"/>
    </source>
</evidence>
<dbReference type="EMBL" id="SDIK01000016">
    <property type="protein sequence ID" value="TXJ62917.1"/>
    <property type="molecule type" value="Genomic_DNA"/>
</dbReference>
<evidence type="ECO:0000313" key="10">
    <source>
        <dbReference type="EMBL" id="TXJ62917.1"/>
    </source>
</evidence>
<proteinExistence type="inferred from homology"/>
<dbReference type="InterPro" id="IPR002142">
    <property type="entry name" value="Peptidase_S49"/>
</dbReference>
<comment type="caution">
    <text evidence="10">The sequence shown here is derived from an EMBL/GenBank/DDBJ whole genome shotgun (WGS) entry which is preliminary data.</text>
</comment>
<dbReference type="PANTHER" id="PTHR33209">
    <property type="entry name" value="PROTEASE 4"/>
    <property type="match status" value="1"/>
</dbReference>
<dbReference type="GO" id="GO:0008236">
    <property type="term" value="F:serine-type peptidase activity"/>
    <property type="evidence" value="ECO:0007669"/>
    <property type="project" value="UniProtKB-KW"/>
</dbReference>
<dbReference type="PIRSF" id="PIRSF001217">
    <property type="entry name" value="Protease_4_SppA"/>
    <property type="match status" value="1"/>
</dbReference>
<feature type="domain" description="Peptidase S49" evidence="9">
    <location>
        <begin position="372"/>
        <end position="524"/>
    </location>
</feature>
<evidence type="ECO:0000256" key="5">
    <source>
        <dbReference type="ARBA" id="ARBA00022825"/>
    </source>
</evidence>
<dbReference type="RefSeq" id="WP_147785430.1">
    <property type="nucleotide sequence ID" value="NZ_SDIK01000016.1"/>
</dbReference>
<organism evidence="10 11">
    <name type="scientific">Prevotella brunnea</name>
    <dbReference type="NCBI Taxonomy" id="2508867"/>
    <lineage>
        <taxon>Bacteria</taxon>
        <taxon>Pseudomonadati</taxon>
        <taxon>Bacteroidota</taxon>
        <taxon>Bacteroidia</taxon>
        <taxon>Bacteroidales</taxon>
        <taxon>Prevotellaceae</taxon>
        <taxon>Prevotella</taxon>
    </lineage>
</organism>
<dbReference type="Gene3D" id="6.20.330.10">
    <property type="match status" value="1"/>
</dbReference>
<evidence type="ECO:0000256" key="3">
    <source>
        <dbReference type="ARBA" id="ARBA00022670"/>
    </source>
</evidence>
<evidence type="ECO:0000256" key="7">
    <source>
        <dbReference type="PIRSR" id="PIRSR001217-1"/>
    </source>
</evidence>
<dbReference type="GO" id="GO:0016020">
    <property type="term" value="C:membrane"/>
    <property type="evidence" value="ECO:0007669"/>
    <property type="project" value="UniProtKB-SubCell"/>
</dbReference>
<evidence type="ECO:0000256" key="2">
    <source>
        <dbReference type="ARBA" id="ARBA00008683"/>
    </source>
</evidence>
<dbReference type="CDD" id="cd07018">
    <property type="entry name" value="S49_SppA_67K_type"/>
    <property type="match status" value="1"/>
</dbReference>
<comment type="subcellular location">
    <subcellularLocation>
        <location evidence="1">Membrane</location>
    </subcellularLocation>
</comment>
<dbReference type="PANTHER" id="PTHR33209:SF1">
    <property type="entry name" value="PEPTIDASE S49 DOMAIN-CONTAINING PROTEIN"/>
    <property type="match status" value="1"/>
</dbReference>
<keyword evidence="3" id="KW-0645">Protease</keyword>
<dbReference type="SUPFAM" id="SSF52096">
    <property type="entry name" value="ClpP/crotonase"/>
    <property type="match status" value="2"/>
</dbReference>
<accession>A0A5C8GPE6</accession>
<dbReference type="GO" id="GO:0006465">
    <property type="term" value="P:signal peptide processing"/>
    <property type="evidence" value="ECO:0007669"/>
    <property type="project" value="InterPro"/>
</dbReference>
<keyword evidence="8" id="KW-1133">Transmembrane helix</keyword>
<dbReference type="OrthoDB" id="9764363at2"/>
<dbReference type="AlphaFoldDB" id="A0A5C8GPE6"/>
<feature type="active site" description="Proton donor/acceptor" evidence="7">
    <location>
        <position position="191"/>
    </location>
</feature>
<keyword evidence="4" id="KW-0378">Hydrolase</keyword>
<sequence>MKDFFKNVLATMVGVFLVGVIFVIFGVISLVGMIVSSETAADIKDNSVLSINLSGKMTERSEDGIISKITGQVANDISLEDFVSGVKKAKKNDKIKGIYLETGAFSTDSYASLQAARNALLDFKKSGKWIVAYGDIYTQGAYYLASVADKVYLNPQGQIDWHGLAAQPVYLKDLLAKVGVKIQVAKVGTYKSATEQFTGDKMSDADRAQTTAYLNTIWRNITKEVGASRKISVANLNRYADSLVTFASPEKYKTMKMVDDLLYTDQVKKEVKKLLKIKDEKCIKQVSLADLKAVDDDTDGEEIAVYYAFGNIVDGAAGGLTTEGHLIDAQVVCKDIENLMNDDDVKAVVIRINSGGGSAYASEQIWHQITELKKVKPVVISMGGMAASGGYYISAPANWIVAEPTTITGSIGIFGMFPNLEGLFTEKLGLKFDEVKTNKNAGFGTMTRAFTPEEISYLERYIDRGYKLFKNRVAKGRKLSETQVEAIAQGHVYSGEDALKIKLIDELGGIDKAISKAAQMAKLKEYYTKSYPLPTDWMTQLMEQANNNNYLDEQLHATLGVFYEPFTLLNSLNSQSAIQARMPYYLNIK</sequence>
<evidence type="ECO:0000256" key="1">
    <source>
        <dbReference type="ARBA" id="ARBA00004370"/>
    </source>
</evidence>